<dbReference type="EMBL" id="LC066375">
    <property type="protein sequence ID" value="BAT27303.1"/>
    <property type="molecule type" value="Genomic_DNA"/>
</dbReference>
<dbReference type="InterPro" id="IPR050334">
    <property type="entry name" value="Molybdenum_import_ModC"/>
</dbReference>
<dbReference type="RefSeq" id="WP_062228376.1">
    <property type="nucleotide sequence ID" value="NZ_BBWR01000012.1"/>
</dbReference>
<dbReference type="PROSITE" id="PS00211">
    <property type="entry name" value="ABC_TRANSPORTER_1"/>
    <property type="match status" value="1"/>
</dbReference>
<organism evidence="13">
    <name type="scientific">Aureimonas frigidaquae</name>
    <dbReference type="NCBI Taxonomy" id="424757"/>
    <lineage>
        <taxon>Bacteria</taxon>
        <taxon>Pseudomonadati</taxon>
        <taxon>Pseudomonadota</taxon>
        <taxon>Alphaproteobacteria</taxon>
        <taxon>Hyphomicrobiales</taxon>
        <taxon>Aurantimonadaceae</taxon>
        <taxon>Aureimonas</taxon>
    </lineage>
</organism>
<evidence type="ECO:0000256" key="3">
    <source>
        <dbReference type="ARBA" id="ARBA00022475"/>
    </source>
</evidence>
<dbReference type="Pfam" id="PF00005">
    <property type="entry name" value="ABC_tran"/>
    <property type="match status" value="1"/>
</dbReference>
<keyword evidence="9" id="KW-0472">Membrane</keyword>
<reference evidence="13" key="1">
    <citation type="journal article" date="2015" name="Proc. Natl. Acad. Sci. U.S.A.">
        <title>Bacterial clade with the ribosomal RNA operon on a small plasmid rather than the chromosome.</title>
        <authorList>
            <person name="Anda M."/>
            <person name="Ohtsubo Y."/>
            <person name="Okubo T."/>
            <person name="Sugawara M."/>
            <person name="Nagata Y."/>
            <person name="Tsuda M."/>
            <person name="Minamisawa K."/>
            <person name="Mitsui H."/>
        </authorList>
    </citation>
    <scope>NUCLEOTIDE SEQUENCE</scope>
    <source>
        <strain evidence="13">JCM 14755</strain>
    </source>
</reference>
<dbReference type="GO" id="GO:0005524">
    <property type="term" value="F:ATP binding"/>
    <property type="evidence" value="ECO:0007669"/>
    <property type="project" value="UniProtKB-KW"/>
</dbReference>
<dbReference type="InterPro" id="IPR004606">
    <property type="entry name" value="Mop_domain"/>
</dbReference>
<keyword evidence="7 13" id="KW-0067">ATP-binding</keyword>
<dbReference type="OrthoDB" id="9802264at2"/>
<evidence type="ECO:0000256" key="6">
    <source>
        <dbReference type="ARBA" id="ARBA00022741"/>
    </source>
</evidence>
<keyword evidence="2" id="KW-0813">Transport</keyword>
<evidence type="ECO:0000256" key="4">
    <source>
        <dbReference type="ARBA" id="ARBA00022505"/>
    </source>
</evidence>
<dbReference type="SUPFAM" id="SSF50331">
    <property type="entry name" value="MOP-like"/>
    <property type="match status" value="1"/>
</dbReference>
<dbReference type="InterPro" id="IPR008995">
    <property type="entry name" value="Mo/tungstate-bd_C_term_dom"/>
</dbReference>
<dbReference type="GO" id="GO:0140359">
    <property type="term" value="F:ABC-type transporter activity"/>
    <property type="evidence" value="ECO:0007669"/>
    <property type="project" value="InterPro"/>
</dbReference>
<dbReference type="GO" id="GO:0015098">
    <property type="term" value="F:molybdate ion transmembrane transporter activity"/>
    <property type="evidence" value="ECO:0007669"/>
    <property type="project" value="InterPro"/>
</dbReference>
<dbReference type="SUPFAM" id="SSF52540">
    <property type="entry name" value="P-loop containing nucleoside triphosphate hydrolases"/>
    <property type="match status" value="1"/>
</dbReference>
<keyword evidence="4 10" id="KW-0500">Molybdenum</keyword>
<evidence type="ECO:0000256" key="9">
    <source>
        <dbReference type="ARBA" id="ARBA00023136"/>
    </source>
</evidence>
<dbReference type="PROSITE" id="PS51866">
    <property type="entry name" value="MOP"/>
    <property type="match status" value="1"/>
</dbReference>
<name>A0A0P0Z0C9_9HYPH</name>
<dbReference type="GO" id="GO:0016887">
    <property type="term" value="F:ATP hydrolysis activity"/>
    <property type="evidence" value="ECO:0007669"/>
    <property type="project" value="InterPro"/>
</dbReference>
<feature type="domain" description="Mop" evidence="12">
    <location>
        <begin position="293"/>
        <end position="361"/>
    </location>
</feature>
<evidence type="ECO:0000259" key="11">
    <source>
        <dbReference type="PROSITE" id="PS50893"/>
    </source>
</evidence>
<comment type="similarity">
    <text evidence="1">Belongs to the ABC transporter superfamily.</text>
</comment>
<feature type="domain" description="ABC transporter" evidence="11">
    <location>
        <begin position="1"/>
        <end position="235"/>
    </location>
</feature>
<dbReference type="InterPro" id="IPR003439">
    <property type="entry name" value="ABC_transporter-like_ATP-bd"/>
</dbReference>
<dbReference type="PANTHER" id="PTHR43514:SF10">
    <property type="entry name" value="MOLYBDENUM IMPORT ATP-BINDING PROTEIN MODC 2"/>
    <property type="match status" value="1"/>
</dbReference>
<sequence length="361" mass="38593">MTGGEIAVRLTGRLGPRFVLDVDFRAPMRGITALFGPSGCGKTSILRAVAGLHVFSGSVRVGEDVWQDGRTFRPVHRRPIGYVFQEASLFAHLNVFRNLTYGLRRAPKDRSVIGLGEVVDLLRLGPLIERMPTHLSGGERQRVAIGRALLAQPRLLLMDEPLAALDRMARDEILPYLEALHAGLKIPILLVTHDMAEVERLADHIVLLHEGRVVTAGPLDTVLSEPGSVLAVRRDFAAILSGRVRMVEGDGIATIDIDGAALLTLGQGLAAGSAVRVRIAAGDVSLSRSPSTQSSILNALPVEILAVDESGPHERSILLRTHGGAAGFRARISARSADALGLAVGDRVHAQIKSVSIVANR</sequence>
<dbReference type="Gene3D" id="2.40.50.100">
    <property type="match status" value="1"/>
</dbReference>
<dbReference type="GO" id="GO:0016020">
    <property type="term" value="C:membrane"/>
    <property type="evidence" value="ECO:0007669"/>
    <property type="project" value="InterPro"/>
</dbReference>
<dbReference type="InterPro" id="IPR003593">
    <property type="entry name" value="AAA+_ATPase"/>
</dbReference>
<evidence type="ECO:0000256" key="1">
    <source>
        <dbReference type="ARBA" id="ARBA00005417"/>
    </source>
</evidence>
<dbReference type="InterPro" id="IPR017871">
    <property type="entry name" value="ABC_transporter-like_CS"/>
</dbReference>
<dbReference type="PANTHER" id="PTHR43514">
    <property type="entry name" value="ABC TRANSPORTER I FAMILY MEMBER 10"/>
    <property type="match status" value="1"/>
</dbReference>
<dbReference type="SMART" id="SM00382">
    <property type="entry name" value="AAA"/>
    <property type="match status" value="1"/>
</dbReference>
<keyword evidence="5" id="KW-0997">Cell inner membrane</keyword>
<dbReference type="InterPro" id="IPR027417">
    <property type="entry name" value="P-loop_NTPase"/>
</dbReference>
<evidence type="ECO:0000256" key="2">
    <source>
        <dbReference type="ARBA" id="ARBA00022448"/>
    </source>
</evidence>
<keyword evidence="8" id="KW-1278">Translocase</keyword>
<evidence type="ECO:0000256" key="8">
    <source>
        <dbReference type="ARBA" id="ARBA00022967"/>
    </source>
</evidence>
<accession>A0A0P0Z0C9</accession>
<dbReference type="NCBIfam" id="TIGR02142">
    <property type="entry name" value="modC_ABC"/>
    <property type="match status" value="1"/>
</dbReference>
<evidence type="ECO:0000259" key="12">
    <source>
        <dbReference type="PROSITE" id="PS51866"/>
    </source>
</evidence>
<proteinExistence type="inferred from homology"/>
<evidence type="ECO:0000256" key="5">
    <source>
        <dbReference type="ARBA" id="ARBA00022519"/>
    </source>
</evidence>
<dbReference type="PROSITE" id="PS50893">
    <property type="entry name" value="ABC_TRANSPORTER_2"/>
    <property type="match status" value="1"/>
</dbReference>
<keyword evidence="3" id="KW-1003">Cell membrane</keyword>
<protein>
    <submittedName>
        <fullName evidence="13">Putative ATP-binding protein, ABC-type molybdate transporter</fullName>
    </submittedName>
</protein>
<keyword evidence="6" id="KW-0547">Nucleotide-binding</keyword>
<evidence type="ECO:0000256" key="10">
    <source>
        <dbReference type="PROSITE-ProRule" id="PRU01213"/>
    </source>
</evidence>
<dbReference type="Gene3D" id="3.40.50.300">
    <property type="entry name" value="P-loop containing nucleotide triphosphate hydrolases"/>
    <property type="match status" value="1"/>
</dbReference>
<dbReference type="AlphaFoldDB" id="A0A0P0Z0C9"/>
<dbReference type="Pfam" id="PF03459">
    <property type="entry name" value="TOBE"/>
    <property type="match status" value="1"/>
</dbReference>
<dbReference type="InterPro" id="IPR011868">
    <property type="entry name" value="ModC_ABC_ATP-bd"/>
</dbReference>
<evidence type="ECO:0000313" key="13">
    <source>
        <dbReference type="EMBL" id="BAT27303.1"/>
    </source>
</evidence>
<dbReference type="InterPro" id="IPR005116">
    <property type="entry name" value="Transp-assoc_OB_typ1"/>
</dbReference>
<evidence type="ECO:0000256" key="7">
    <source>
        <dbReference type="ARBA" id="ARBA00022840"/>
    </source>
</evidence>